<evidence type="ECO:0000313" key="2">
    <source>
        <dbReference type="Proteomes" id="UP000194236"/>
    </source>
</evidence>
<dbReference type="Proteomes" id="UP000194236">
    <property type="component" value="Unassembled WGS sequence"/>
</dbReference>
<proteinExistence type="predicted"/>
<sequence length="231" mass="25752">MEIFFLDKTVSNSSEETTSLITRSYSISDTRAHSLENEKSSDNQKGSKKMATLEKDNSIALSWNDVSATGGGREPRHAATIRKGYRNSIPTQLMRLYIPENHQFGSTSTLFSTAVISGSSSTPNLQDTVIIDSPGQPTIRPLETLHNALSLRYLNEFLDKMITSPWYRFPCSPSKSPMPVLMPMPSMEQSDLLLVPLSDRLESSVQIVHHDQPLSLLSEQEDSECFHSSDN</sequence>
<keyword evidence="2" id="KW-1185">Reference proteome</keyword>
<organism evidence="1 2">
    <name type="scientific">Euroglyphus maynei</name>
    <name type="common">Mayne's house dust mite</name>
    <dbReference type="NCBI Taxonomy" id="6958"/>
    <lineage>
        <taxon>Eukaryota</taxon>
        <taxon>Metazoa</taxon>
        <taxon>Ecdysozoa</taxon>
        <taxon>Arthropoda</taxon>
        <taxon>Chelicerata</taxon>
        <taxon>Arachnida</taxon>
        <taxon>Acari</taxon>
        <taxon>Acariformes</taxon>
        <taxon>Sarcoptiformes</taxon>
        <taxon>Astigmata</taxon>
        <taxon>Psoroptidia</taxon>
        <taxon>Analgoidea</taxon>
        <taxon>Pyroglyphidae</taxon>
        <taxon>Pyroglyphinae</taxon>
        <taxon>Euroglyphus</taxon>
    </lineage>
</organism>
<dbReference type="EMBL" id="MUJZ01002753">
    <property type="protein sequence ID" value="OTF83640.1"/>
    <property type="molecule type" value="Genomic_DNA"/>
</dbReference>
<gene>
    <name evidence="1" type="ORF">BLA29_005386</name>
</gene>
<protein>
    <submittedName>
        <fullName evidence="1">Uncharacterized protein</fullName>
    </submittedName>
</protein>
<evidence type="ECO:0000313" key="1">
    <source>
        <dbReference type="EMBL" id="OTF83640.1"/>
    </source>
</evidence>
<dbReference type="OrthoDB" id="6421413at2759"/>
<reference evidence="1 2" key="1">
    <citation type="submission" date="2017-03" db="EMBL/GenBank/DDBJ databases">
        <title>Genome Survey of Euroglyphus maynei.</title>
        <authorList>
            <person name="Arlian L.G."/>
            <person name="Morgan M.S."/>
            <person name="Rider S.D."/>
        </authorList>
    </citation>
    <scope>NUCLEOTIDE SEQUENCE [LARGE SCALE GENOMIC DNA]</scope>
    <source>
        <strain evidence="1">Arlian Lab</strain>
        <tissue evidence="1">Whole body</tissue>
    </source>
</reference>
<comment type="caution">
    <text evidence="1">The sequence shown here is derived from an EMBL/GenBank/DDBJ whole genome shotgun (WGS) entry which is preliminary data.</text>
</comment>
<dbReference type="AlphaFoldDB" id="A0A1Y3BRR1"/>
<accession>A0A1Y3BRR1</accession>
<name>A0A1Y3BRR1_EURMA</name>